<dbReference type="Proteomes" id="UP000663861">
    <property type="component" value="Unassembled WGS sequence"/>
</dbReference>
<feature type="compositionally biased region" description="Pro residues" evidence="1">
    <location>
        <begin position="188"/>
        <end position="200"/>
    </location>
</feature>
<evidence type="ECO:0000313" key="3">
    <source>
        <dbReference type="Proteomes" id="UP000663861"/>
    </source>
</evidence>
<feature type="region of interest" description="Disordered" evidence="1">
    <location>
        <begin position="309"/>
        <end position="328"/>
    </location>
</feature>
<feature type="region of interest" description="Disordered" evidence="1">
    <location>
        <begin position="1"/>
        <end position="300"/>
    </location>
</feature>
<reference evidence="2" key="1">
    <citation type="submission" date="2021-01" db="EMBL/GenBank/DDBJ databases">
        <authorList>
            <person name="Kaushik A."/>
        </authorList>
    </citation>
    <scope>NUCLEOTIDE SEQUENCE</scope>
    <source>
        <strain evidence="2">AG4-RS23</strain>
    </source>
</reference>
<feature type="compositionally biased region" description="Acidic residues" evidence="1">
    <location>
        <begin position="158"/>
        <end position="167"/>
    </location>
</feature>
<protein>
    <submittedName>
        <fullName evidence="2">Uncharacterized protein</fullName>
    </submittedName>
</protein>
<name>A0A8H2XCB6_9AGAM</name>
<feature type="compositionally biased region" description="Basic and acidic residues" evidence="1">
    <location>
        <begin position="204"/>
        <end position="215"/>
    </location>
</feature>
<dbReference type="EMBL" id="CAJMWY010000243">
    <property type="protein sequence ID" value="CAE6423429.1"/>
    <property type="molecule type" value="Genomic_DNA"/>
</dbReference>
<feature type="compositionally biased region" description="Polar residues" evidence="1">
    <location>
        <begin position="10"/>
        <end position="32"/>
    </location>
</feature>
<sequence>MAGRGKNAEKSSGSSQTALTSYFSMSQQSVSRTPGGRSGDGRMGLDEPDSNGRLLKTKISFGSSSLSSAPNSDPPTPPRRSTRLRASATPVPPPTKRQRVFVPLTPPRMPPGRIKGPSPLRNHDKRRRASPPCYWTADDYCDPSDTDEVPSSQKDDAEATIDDDIETLESIPIFHMSSPSTSLSSVEPPTPAVSTPPRPLSPDSKTRHIIEEIRAKARAAVTSTSPTLKRPHSPLQDSDDDSLPDGDFFFGNKDPPSKRRASSTPSPKNTRRSARKSKKPILSPQVVIPIRPKLAPKPERNPFAALAREHAARAKREESLPRAPDGSRQSIFDLANAALLVDPDASFEDEGGSQESNAALNQLAESGFADEAERVRRAGSTAKVETEWRMFATQGPRDEILVDFPHEVQALLNTPFAKRVWGWIAEKAHSQDYDALAEILNTNLVEMAFSDPNQRPALEKVIKWLVELVALSPSSSPISAYAQHQAMGLVEYLGDSDAYDRIALHIARCALRTGPPGDGVHLARSILGELQTEPKYATTSESQRCSRIWLCADLLRTVAPRTKNIFPVVVVLCLLGLDPSLQVGTRSEIAQTLEQHWISKAESPEAQLSLCTHLFSVFSELPLQQKRDLVVRVVRGTRSVGVQVCMWLAIAFLDGKGLKGVSPEAYTSRPPLERIAAYTHTIHITPDTNYADLLYTAQLLDIAMWDVGALVQAERNAGKAVKYQPGVPIDSAVGDVIGHLADVHGRILDARATDLEKTTTKAYLQTLQVRLGWDLMEAARSGQRKGMNIKEMWGKPRPRPA</sequence>
<feature type="compositionally biased region" description="Basic residues" evidence="1">
    <location>
        <begin position="269"/>
        <end position="279"/>
    </location>
</feature>
<proteinExistence type="predicted"/>
<feature type="compositionally biased region" description="Acidic residues" evidence="1">
    <location>
        <begin position="139"/>
        <end position="148"/>
    </location>
</feature>
<evidence type="ECO:0000313" key="2">
    <source>
        <dbReference type="EMBL" id="CAE6423429.1"/>
    </source>
</evidence>
<accession>A0A8H2XCB6</accession>
<comment type="caution">
    <text evidence="2">The sequence shown here is derived from an EMBL/GenBank/DDBJ whole genome shotgun (WGS) entry which is preliminary data.</text>
</comment>
<evidence type="ECO:0000256" key="1">
    <source>
        <dbReference type="SAM" id="MobiDB-lite"/>
    </source>
</evidence>
<gene>
    <name evidence="2" type="ORF">RDB_LOCUS16455</name>
</gene>
<feature type="compositionally biased region" description="Low complexity" evidence="1">
    <location>
        <begin position="177"/>
        <end position="187"/>
    </location>
</feature>
<feature type="compositionally biased region" description="Basic and acidic residues" evidence="1">
    <location>
        <begin position="309"/>
        <end position="320"/>
    </location>
</feature>
<dbReference type="AlphaFoldDB" id="A0A8H2XCB6"/>
<feature type="compositionally biased region" description="Low complexity" evidence="1">
    <location>
        <begin position="60"/>
        <end position="71"/>
    </location>
</feature>
<organism evidence="2 3">
    <name type="scientific">Rhizoctonia solani</name>
    <dbReference type="NCBI Taxonomy" id="456999"/>
    <lineage>
        <taxon>Eukaryota</taxon>
        <taxon>Fungi</taxon>
        <taxon>Dikarya</taxon>
        <taxon>Basidiomycota</taxon>
        <taxon>Agaricomycotina</taxon>
        <taxon>Agaricomycetes</taxon>
        <taxon>Cantharellales</taxon>
        <taxon>Ceratobasidiaceae</taxon>
        <taxon>Rhizoctonia</taxon>
    </lineage>
</organism>